<keyword evidence="10" id="KW-1185">Reference proteome</keyword>
<evidence type="ECO:0000256" key="1">
    <source>
        <dbReference type="ARBA" id="ARBA00007261"/>
    </source>
</evidence>
<feature type="signal peptide" evidence="6">
    <location>
        <begin position="1"/>
        <end position="20"/>
    </location>
</feature>
<dbReference type="Gene3D" id="3.30.830.10">
    <property type="entry name" value="Metalloenzyme, LuxS/M16 peptidase-like"/>
    <property type="match status" value="2"/>
</dbReference>
<dbReference type="GO" id="GO:0006508">
    <property type="term" value="P:proteolysis"/>
    <property type="evidence" value="ECO:0007669"/>
    <property type="project" value="UniProtKB-KW"/>
</dbReference>
<comment type="similarity">
    <text evidence="1">Belongs to the peptidase M16 family.</text>
</comment>
<evidence type="ECO:0000256" key="5">
    <source>
        <dbReference type="ARBA" id="ARBA00023049"/>
    </source>
</evidence>
<dbReference type="Pfam" id="PF05193">
    <property type="entry name" value="Peptidase_M16_C"/>
    <property type="match status" value="1"/>
</dbReference>
<feature type="chain" id="PRO_5040761496" evidence="6">
    <location>
        <begin position="21"/>
        <end position="454"/>
    </location>
</feature>
<evidence type="ECO:0000259" key="7">
    <source>
        <dbReference type="Pfam" id="PF00675"/>
    </source>
</evidence>
<evidence type="ECO:0000313" key="9">
    <source>
        <dbReference type="EMBL" id="MCR9017462.1"/>
    </source>
</evidence>
<dbReference type="RefSeq" id="WP_258425296.1">
    <property type="nucleotide sequence ID" value="NZ_JANSUY010000030.1"/>
</dbReference>
<dbReference type="Pfam" id="PF00675">
    <property type="entry name" value="Peptidase_M16"/>
    <property type="match status" value="1"/>
</dbReference>
<evidence type="ECO:0000256" key="6">
    <source>
        <dbReference type="SAM" id="SignalP"/>
    </source>
</evidence>
<evidence type="ECO:0000256" key="2">
    <source>
        <dbReference type="ARBA" id="ARBA00022670"/>
    </source>
</evidence>
<reference evidence="9" key="1">
    <citation type="submission" date="2022-08" db="EMBL/GenBank/DDBJ databases">
        <authorList>
            <person name="Zhang D."/>
        </authorList>
    </citation>
    <scope>NUCLEOTIDE SEQUENCE</scope>
    <source>
        <strain evidence="9">XJ19-11</strain>
    </source>
</reference>
<dbReference type="InterPro" id="IPR011249">
    <property type="entry name" value="Metalloenz_LuxS/M16"/>
</dbReference>
<organism evidence="9 10">
    <name type="scientific">Aquiflexum gelatinilyticum</name>
    <dbReference type="NCBI Taxonomy" id="2961943"/>
    <lineage>
        <taxon>Bacteria</taxon>
        <taxon>Pseudomonadati</taxon>
        <taxon>Bacteroidota</taxon>
        <taxon>Cytophagia</taxon>
        <taxon>Cytophagales</taxon>
        <taxon>Cyclobacteriaceae</taxon>
        <taxon>Aquiflexum</taxon>
    </lineage>
</organism>
<feature type="domain" description="Peptidase M16 C-terminal" evidence="8">
    <location>
        <begin position="192"/>
        <end position="368"/>
    </location>
</feature>
<sequence>MRKFTFTLLAGVFLTLSAIAQNKIDFKEFTLDNGLNVIMHQDNSTPIVAVSVLYHVGSKNEKPDRTGFSHFFEHLLFEGTENIGRGEYMSKIQSIGGTLNAFTSNDVTYYYEIVPSNQLETALYMESERMLHPKIDQIGVDTQREVIKEEKRQSYDNRPYGTILPETMKRSFVKHPYMSPVIGSMEHLDSAKLEEFMAFHEAYYVPRNSTLTIAGDIDYGQAERWVRDYFGEIPSGPSDFYRPNITEPKKTTETRDVIYDNIQIPAVIQSYNLPPKNHPDSYALSMLSTYLAGGNSSLMTKELVDKQQKALGVAAIPLDLEDGGVFLMYCIANMGVDPKELENEMDVILAKVQKEGISDKDFQKLKNIIENDLVTKNSSMAGIAQNLAESKVFYGKTDYINQEMEYYSKVTPEDIKRVANEYLSLNGRVVLYYLPKSAQVPETPAGASMKENKN</sequence>
<feature type="domain" description="Peptidase M16 N-terminal" evidence="7">
    <location>
        <begin position="37"/>
        <end position="169"/>
    </location>
</feature>
<keyword evidence="4" id="KW-0862">Zinc</keyword>
<dbReference type="InterPro" id="IPR011765">
    <property type="entry name" value="Pept_M16_N"/>
</dbReference>
<dbReference type="Proteomes" id="UP001142175">
    <property type="component" value="Unassembled WGS sequence"/>
</dbReference>
<keyword evidence="2" id="KW-0645">Protease</keyword>
<keyword evidence="5" id="KW-0482">Metalloprotease</keyword>
<evidence type="ECO:0000256" key="4">
    <source>
        <dbReference type="ARBA" id="ARBA00022833"/>
    </source>
</evidence>
<dbReference type="SUPFAM" id="SSF63411">
    <property type="entry name" value="LuxS/MPP-like metallohydrolase"/>
    <property type="match status" value="2"/>
</dbReference>
<dbReference type="PANTHER" id="PTHR43690">
    <property type="entry name" value="NARDILYSIN"/>
    <property type="match status" value="1"/>
</dbReference>
<keyword evidence="3" id="KW-0378">Hydrolase</keyword>
<keyword evidence="6" id="KW-0732">Signal</keyword>
<gene>
    <name evidence="9" type="ORF">NU887_20665</name>
</gene>
<comment type="caution">
    <text evidence="9">The sequence shown here is derived from an EMBL/GenBank/DDBJ whole genome shotgun (WGS) entry which is preliminary data.</text>
</comment>
<dbReference type="AlphaFoldDB" id="A0A9X2T023"/>
<name>A0A9X2T023_9BACT</name>
<proteinExistence type="inferred from homology"/>
<dbReference type="InterPro" id="IPR007863">
    <property type="entry name" value="Peptidase_M16_C"/>
</dbReference>
<dbReference type="GO" id="GO:0008237">
    <property type="term" value="F:metallopeptidase activity"/>
    <property type="evidence" value="ECO:0007669"/>
    <property type="project" value="UniProtKB-KW"/>
</dbReference>
<accession>A0A9X2T023</accession>
<dbReference type="EMBL" id="JANSUY010000030">
    <property type="protein sequence ID" value="MCR9017462.1"/>
    <property type="molecule type" value="Genomic_DNA"/>
</dbReference>
<evidence type="ECO:0000256" key="3">
    <source>
        <dbReference type="ARBA" id="ARBA00022801"/>
    </source>
</evidence>
<dbReference type="GO" id="GO:0046872">
    <property type="term" value="F:metal ion binding"/>
    <property type="evidence" value="ECO:0007669"/>
    <property type="project" value="InterPro"/>
</dbReference>
<protein>
    <submittedName>
        <fullName evidence="9">Insulinase family protein</fullName>
    </submittedName>
</protein>
<dbReference type="PANTHER" id="PTHR43690:SF35">
    <property type="entry name" value="NON-CATALYTIC MEMBER OF PEPTIDASE SUBFAMILY M16B-RELATED"/>
    <property type="match status" value="1"/>
</dbReference>
<dbReference type="InterPro" id="IPR050626">
    <property type="entry name" value="Peptidase_M16"/>
</dbReference>
<evidence type="ECO:0000259" key="8">
    <source>
        <dbReference type="Pfam" id="PF05193"/>
    </source>
</evidence>
<evidence type="ECO:0000313" key="10">
    <source>
        <dbReference type="Proteomes" id="UP001142175"/>
    </source>
</evidence>